<feature type="region of interest" description="Disordered" evidence="1">
    <location>
        <begin position="138"/>
        <end position="157"/>
    </location>
</feature>
<proteinExistence type="predicted"/>
<accession>A0A7M5V9Y9</accession>
<protein>
    <submittedName>
        <fullName evidence="2">Uncharacterized protein</fullName>
    </submittedName>
</protein>
<feature type="region of interest" description="Disordered" evidence="1">
    <location>
        <begin position="590"/>
        <end position="613"/>
    </location>
</feature>
<feature type="compositionally biased region" description="Polar residues" evidence="1">
    <location>
        <begin position="514"/>
        <end position="525"/>
    </location>
</feature>
<dbReference type="AlphaFoldDB" id="A0A7M5V9Y9"/>
<keyword evidence="3" id="KW-1185">Reference proteome</keyword>
<reference evidence="2" key="1">
    <citation type="submission" date="2021-01" db="UniProtKB">
        <authorList>
            <consortium name="EnsemblMetazoa"/>
        </authorList>
    </citation>
    <scope>IDENTIFICATION</scope>
</reference>
<evidence type="ECO:0000313" key="3">
    <source>
        <dbReference type="Proteomes" id="UP000594262"/>
    </source>
</evidence>
<feature type="compositionally biased region" description="Basic residues" evidence="1">
    <location>
        <begin position="144"/>
        <end position="153"/>
    </location>
</feature>
<evidence type="ECO:0000313" key="2">
    <source>
        <dbReference type="EnsemblMetazoa" id="CLYHEMP010121.2"/>
    </source>
</evidence>
<dbReference type="GeneID" id="136822799"/>
<sequence length="723" mass="83013">MKSKTKATTFALIVMRKLSDTQQQQSQVDNGEINACRDSGRKMIDRQPGTKRFYNLTSEYEKTAAGDHEDVSDSDESRLFVVNDGYSSDLSDMSSIHRHQNNLSTKRVLKTRQVLDSKRNSVVIDEYLSDTDLDSLRTSTRNEQRKKRSKSHRLMKDESKIYRENLFEKDDKDRKRRSWTDSGVSLSLSRTDQSRCGTFDHGVSIRNTEMENENQTHLEVPLRRRTASQLRKTSTEATKSFNRLSQITNRSSLTNVSILTTTSMTSLSSIISPSELEYISESESYSSSDDDILTDSLLRNLKHTPGGGSQLSMTSTASTIKADNENISATDPEKYIDMQLRLYQKQKQQTNKCQKQSHSRKRSNSLIQKFKSHFHKSKQQSPNRSSKDVSSEFSFEKVEKDSNQKYEVITTDFLKKLRDEESAPLDFYVDDVQYEDDLSDEDDENQSKDPLENFSSKPHNKEHKTFLGKFFKRTRSYSVSPQLEKKTPKSRFSRNSFRASTRSNPEMPSKEDNFSNVGRYTSMDNLNLKEGGHQQDSENYTPKMNRSETFSGAISYNHENRTMYDSNFNRNQLPTQSPTIMQKQCLGIPAHGSVTPKASSPDFSKESPIPPPSPTPSVFDLEKFQQVHMPLDRCNCEECMYADYLDYLEFQRFRRYYSQSCCGPCCMAPTDLPVSPHTPQMAPMRISPRHVHPEANIIAPLPVTKETEKQAKNLRTSIYESFV</sequence>
<organism evidence="2 3">
    <name type="scientific">Clytia hemisphaerica</name>
    <dbReference type="NCBI Taxonomy" id="252671"/>
    <lineage>
        <taxon>Eukaryota</taxon>
        <taxon>Metazoa</taxon>
        <taxon>Cnidaria</taxon>
        <taxon>Hydrozoa</taxon>
        <taxon>Hydroidolina</taxon>
        <taxon>Leptothecata</taxon>
        <taxon>Obeliida</taxon>
        <taxon>Clytiidae</taxon>
        <taxon>Clytia</taxon>
    </lineage>
</organism>
<dbReference type="RefSeq" id="XP_066935204.1">
    <property type="nucleotide sequence ID" value="XM_067079103.1"/>
</dbReference>
<dbReference type="Proteomes" id="UP000594262">
    <property type="component" value="Unplaced"/>
</dbReference>
<feature type="compositionally biased region" description="Polar residues" evidence="1">
    <location>
        <begin position="493"/>
        <end position="506"/>
    </location>
</feature>
<dbReference type="OrthoDB" id="10690051at2759"/>
<dbReference type="EnsemblMetazoa" id="CLYHEMT010121.2">
    <property type="protein sequence ID" value="CLYHEMP010121.2"/>
    <property type="gene ID" value="CLYHEMG010121"/>
</dbReference>
<feature type="region of interest" description="Disordered" evidence="1">
    <location>
        <begin position="436"/>
        <end position="461"/>
    </location>
</feature>
<evidence type="ECO:0000256" key="1">
    <source>
        <dbReference type="SAM" id="MobiDB-lite"/>
    </source>
</evidence>
<feature type="region of interest" description="Disordered" evidence="1">
    <location>
        <begin position="477"/>
        <end position="545"/>
    </location>
</feature>
<name>A0A7M5V9Y9_9CNID</name>